<dbReference type="HOGENOM" id="CLU_029916_0_0_11"/>
<dbReference type="eggNOG" id="ENOG502ZBKQ">
    <property type="taxonomic scope" value="Bacteria"/>
</dbReference>
<name>U3GUU9_9CORY</name>
<dbReference type="RefSeq" id="WP_020975343.1">
    <property type="nucleotide sequence ID" value="NC_022198.1"/>
</dbReference>
<evidence type="ECO:0000313" key="1">
    <source>
        <dbReference type="EMBL" id="AGU14223.1"/>
    </source>
</evidence>
<dbReference type="KEGG" id="caz:CARG_00070"/>
<evidence type="ECO:0008006" key="3">
    <source>
        <dbReference type="Google" id="ProtNLM"/>
    </source>
</evidence>
<sequence length="435" mass="46874">MTSAYTPEQWRQLEDIIFDGSSAQLEAIRDYARANQLPPIALLVMCALRVLASLPAGTPLKTGFMPPGVPNMIVMLIGYPGAGKDRTQQAASEIVTVTIGDNIVAPKELTPGSGEGIETALAAIQDDSGLPGLSTPVLFGDSEGTGLAAKMKRESSTLRSNLLKLYSGNAMGTANKKDTVTVPARSYTACLWSCAQWDTAHVFLQGDDDGLKHRIMWIEVLDPDATLGNSSTPPTLHPVALPASIGHAGIAYCGDALADVAQQGIDGLKGRATTGSGHALYTRCKLAAGLALLSSRTDVTQTDWEKAGALIDFSTAIEKKISKLADEAEIMKETEALERKESAKTQLHINRQYRAERLVLSLLKDSESFGHRTLHDKGRRYRRQASDVICEFADAGIITIDLDSTGKPYSYHRGPAWDTERAGERIAYLSQQLPH</sequence>
<dbReference type="AlphaFoldDB" id="U3GUU9"/>
<reference evidence="1 2" key="1">
    <citation type="journal article" date="2013" name="Genome Announc.">
        <title>Whole-Genome Sequence of the Clinical Strain Corynebacterium argentoratense DSM 44202, Isolated from a Human Throat Specimen.</title>
        <authorList>
            <person name="Bomholt C."/>
            <person name="Glaub A."/>
            <person name="Gravermann K."/>
            <person name="Albersmeier A."/>
            <person name="Brinkrolf K."/>
            <person name="Ruckert C."/>
            <person name="Tauch A."/>
        </authorList>
    </citation>
    <scope>NUCLEOTIDE SEQUENCE [LARGE SCALE GENOMIC DNA]</scope>
    <source>
        <strain evidence="1">DSM 44202</strain>
    </source>
</reference>
<dbReference type="STRING" id="1348662.CARG_00070"/>
<dbReference type="Proteomes" id="UP000016943">
    <property type="component" value="Chromosome"/>
</dbReference>
<proteinExistence type="predicted"/>
<dbReference type="OrthoDB" id="3218228at2"/>
<gene>
    <name evidence="1" type="ORF">CARG_00070</name>
</gene>
<dbReference type="EMBL" id="CP006365">
    <property type="protein sequence ID" value="AGU14223.1"/>
    <property type="molecule type" value="Genomic_DNA"/>
</dbReference>
<dbReference type="GeneID" id="78248911"/>
<accession>U3GUU9</accession>
<keyword evidence="2" id="KW-1185">Reference proteome</keyword>
<protein>
    <recommendedName>
        <fullName evidence="3">DUF3987 domain-containing protein</fullName>
    </recommendedName>
</protein>
<evidence type="ECO:0000313" key="2">
    <source>
        <dbReference type="Proteomes" id="UP000016943"/>
    </source>
</evidence>
<organism evidence="1 2">
    <name type="scientific">Corynebacterium argentoratense DSM 44202</name>
    <dbReference type="NCBI Taxonomy" id="1348662"/>
    <lineage>
        <taxon>Bacteria</taxon>
        <taxon>Bacillati</taxon>
        <taxon>Actinomycetota</taxon>
        <taxon>Actinomycetes</taxon>
        <taxon>Mycobacteriales</taxon>
        <taxon>Corynebacteriaceae</taxon>
        <taxon>Corynebacterium</taxon>
    </lineage>
</organism>
<dbReference type="PATRIC" id="fig|1348662.3.peg.13"/>